<dbReference type="OrthoDB" id="9781621at2"/>
<dbReference type="GO" id="GO:0004174">
    <property type="term" value="F:electron-transferring-flavoprotein dehydrogenase activity"/>
    <property type="evidence" value="ECO:0007669"/>
    <property type="project" value="TreeGrafter"/>
</dbReference>
<dbReference type="SUPFAM" id="SSF51905">
    <property type="entry name" value="FAD/NAD(P)-binding domain"/>
    <property type="match status" value="1"/>
</dbReference>
<dbReference type="InterPro" id="IPR039648">
    <property type="entry name" value="DHPH_N"/>
</dbReference>
<dbReference type="RefSeq" id="WP_090201432.1">
    <property type="nucleotide sequence ID" value="NZ_FOYP01000002.1"/>
</dbReference>
<keyword evidence="2" id="KW-0285">Flavoprotein</keyword>
<dbReference type="PANTHER" id="PTHR43735:SF3">
    <property type="entry name" value="FERROPTOSIS SUPPRESSOR PROTEIN 1"/>
    <property type="match status" value="1"/>
</dbReference>
<keyword evidence="8" id="KW-1185">Reference proteome</keyword>
<dbReference type="GO" id="GO:0005737">
    <property type="term" value="C:cytoplasm"/>
    <property type="evidence" value="ECO:0007669"/>
    <property type="project" value="TreeGrafter"/>
</dbReference>
<dbReference type="Proteomes" id="UP000199478">
    <property type="component" value="Unassembled WGS sequence"/>
</dbReference>
<dbReference type="Gene3D" id="3.50.50.100">
    <property type="match status" value="1"/>
</dbReference>
<sequence length="361" mass="38014">MPHRIAIIGGGYVGIELAKSLENIAEVTLIEQNSHFVHAPAMVRAVVDPSILARALIPYDTLLQRGRIVRAVAQSVSETGVTLASGEEIAADHIIVATGSHNAVPFKSNGGDIERLRAANARVHDQLVAAKTVAIVGAGAVGTELAGEIAHAFPEKSVHLVSSESDLFPQHPAKLGRALTAKLQASGVSLTFGVRAQNLQSLTEPFAGTLSLSNGTEIASDLVFPVIGSKASSSLLQSLPGAQLGQAERIKTDAWMRPSQLRNVFAAGDVAEAGDAMTIVSASRQISWLKKTLKAVIAGKNLEDLKPYTPWGPKAPFLVPLGPKIGNSFLGAFTAGDFLTRKLKGTDLFLSKYNKLLGRDA</sequence>
<keyword evidence="4" id="KW-0560">Oxidoreductase</keyword>
<dbReference type="InterPro" id="IPR023753">
    <property type="entry name" value="FAD/NAD-binding_dom"/>
</dbReference>
<accession>A0A1I6HPM3</accession>
<comment type="similarity">
    <text evidence="1">Belongs to the FAD-dependent oxidoreductase family.</text>
</comment>
<dbReference type="InterPro" id="IPR036188">
    <property type="entry name" value="FAD/NAD-bd_sf"/>
</dbReference>
<gene>
    <name evidence="7" type="ORF">SAMN04488005_2923</name>
</gene>
<dbReference type="GO" id="GO:0050660">
    <property type="term" value="F:flavin adenine dinucleotide binding"/>
    <property type="evidence" value="ECO:0007669"/>
    <property type="project" value="TreeGrafter"/>
</dbReference>
<evidence type="ECO:0000313" key="7">
    <source>
        <dbReference type="EMBL" id="SFR56403.1"/>
    </source>
</evidence>
<keyword evidence="3" id="KW-0274">FAD</keyword>
<feature type="domain" description="Pyridine nucleotide-disulphide oxidoreductase N-terminal" evidence="5">
    <location>
        <begin position="4"/>
        <end position="44"/>
    </location>
</feature>
<dbReference type="PANTHER" id="PTHR43735">
    <property type="entry name" value="APOPTOSIS-INDUCING FACTOR 1"/>
    <property type="match status" value="1"/>
</dbReference>
<feature type="domain" description="FAD/NAD(P)-binding" evidence="6">
    <location>
        <begin position="78"/>
        <end position="285"/>
    </location>
</feature>
<dbReference type="PRINTS" id="PR00368">
    <property type="entry name" value="FADPNR"/>
</dbReference>
<organism evidence="7 8">
    <name type="scientific">Yoonia tamlensis</name>
    <dbReference type="NCBI Taxonomy" id="390270"/>
    <lineage>
        <taxon>Bacteria</taxon>
        <taxon>Pseudomonadati</taxon>
        <taxon>Pseudomonadota</taxon>
        <taxon>Alphaproteobacteria</taxon>
        <taxon>Rhodobacterales</taxon>
        <taxon>Paracoccaceae</taxon>
        <taxon>Yoonia</taxon>
    </lineage>
</organism>
<dbReference type="Pfam" id="PF00070">
    <property type="entry name" value="Pyr_redox"/>
    <property type="match status" value="1"/>
</dbReference>
<evidence type="ECO:0000256" key="1">
    <source>
        <dbReference type="ARBA" id="ARBA00006442"/>
    </source>
</evidence>
<dbReference type="AlphaFoldDB" id="A0A1I6HPM3"/>
<dbReference type="STRING" id="390270.SAMN04488005_2923"/>
<protein>
    <submittedName>
        <fullName evidence="7">NADH dehydrogenase, FAD-containing subunit</fullName>
    </submittedName>
</protein>
<proteinExistence type="inferred from homology"/>
<evidence type="ECO:0000259" key="6">
    <source>
        <dbReference type="Pfam" id="PF07992"/>
    </source>
</evidence>
<evidence type="ECO:0000256" key="3">
    <source>
        <dbReference type="ARBA" id="ARBA00022827"/>
    </source>
</evidence>
<reference evidence="8" key="1">
    <citation type="submission" date="2016-10" db="EMBL/GenBank/DDBJ databases">
        <authorList>
            <person name="Varghese N."/>
            <person name="Submissions S."/>
        </authorList>
    </citation>
    <scope>NUCLEOTIDE SEQUENCE [LARGE SCALE GENOMIC DNA]</scope>
    <source>
        <strain evidence="8">DSM 26879</strain>
    </source>
</reference>
<dbReference type="PRINTS" id="PR00469">
    <property type="entry name" value="PNDRDTASEII"/>
</dbReference>
<evidence type="ECO:0000256" key="4">
    <source>
        <dbReference type="ARBA" id="ARBA00023002"/>
    </source>
</evidence>
<dbReference type="Pfam" id="PF07992">
    <property type="entry name" value="Pyr_redox_2"/>
    <property type="match status" value="1"/>
</dbReference>
<evidence type="ECO:0000256" key="2">
    <source>
        <dbReference type="ARBA" id="ARBA00022630"/>
    </source>
</evidence>
<name>A0A1I6HPM3_9RHOB</name>
<dbReference type="EMBL" id="FOYP01000002">
    <property type="protein sequence ID" value="SFR56403.1"/>
    <property type="molecule type" value="Genomic_DNA"/>
</dbReference>
<evidence type="ECO:0000313" key="8">
    <source>
        <dbReference type="Proteomes" id="UP000199478"/>
    </source>
</evidence>
<evidence type="ECO:0000259" key="5">
    <source>
        <dbReference type="Pfam" id="PF00070"/>
    </source>
</evidence>